<reference evidence="3" key="1">
    <citation type="submission" date="2019-12" db="EMBL/GenBank/DDBJ databases">
        <title>Genome sequencing and annotation of Brassica cretica.</title>
        <authorList>
            <person name="Studholme D.J."/>
            <person name="Sarris P."/>
        </authorList>
    </citation>
    <scope>NUCLEOTIDE SEQUENCE</scope>
    <source>
        <strain evidence="3">PFS-109/04</strain>
        <tissue evidence="3">Leaf</tissue>
    </source>
</reference>
<gene>
    <name evidence="3" type="ORF">F2Q69_00048140</name>
</gene>
<dbReference type="PANTHER" id="PTHR31099">
    <property type="entry name" value="OS06G0165300 PROTEIN"/>
    <property type="match status" value="1"/>
</dbReference>
<protein>
    <submittedName>
        <fullName evidence="3">Uncharacterized protein</fullName>
    </submittedName>
</protein>
<feature type="region of interest" description="Disordered" evidence="2">
    <location>
        <begin position="285"/>
        <end position="367"/>
    </location>
</feature>
<comment type="caution">
    <text evidence="3">The sequence shown here is derived from an EMBL/GenBank/DDBJ whole genome shotgun (WGS) entry which is preliminary data.</text>
</comment>
<evidence type="ECO:0000256" key="2">
    <source>
        <dbReference type="SAM" id="MobiDB-lite"/>
    </source>
</evidence>
<accession>A0A8S9PSL4</accession>
<evidence type="ECO:0000256" key="1">
    <source>
        <dbReference type="SAM" id="Coils"/>
    </source>
</evidence>
<evidence type="ECO:0000313" key="4">
    <source>
        <dbReference type="Proteomes" id="UP000712600"/>
    </source>
</evidence>
<sequence>MKGDYLHRFYFSLPNSDKIASSFFCPLPTTTAKRPEEIYTVHGVDRAVVVDLASTTESLEAVHDGYGGAYLTFFETCGLFFPIPEHILSILAELGLSLTQMSPNFLRHLLALLVKARREGLLFGLDEFRHLVLMKRNNQNPGTFLMSPRQGRHIIHGIPYRDQNWREEFFVFKIDEAFLGSFDFSRLPRYWAEDIFHSGRSDMTDGLGGLIGALRGGRSNWPLFDRARIRAAFSMSDGSGVTPEVAGAAEDEAEHSQEEVGASSSNPPPPDRLERWLARRSSFHTPKSTLAGKSASGLPPISIPDLEDEGSHEGRRSHVPLSPGLQENSAAASRKRRSSSKAVVDEPSRSKQKPKGQRFALKGDGSSSVGQEDLVLIAHRTRSAGCRSLSLASPAEQEAYAKLVVASSKVMEAFNKFTVTMEDRIRAFCNESEVEKGKAEVRRLTEELRVAKEETRKKTGEAMLLKDEWKRARREKADFETEVAALRTKIAELEAGRD</sequence>
<keyword evidence="1" id="KW-0175">Coiled coil</keyword>
<feature type="region of interest" description="Disordered" evidence="2">
    <location>
        <begin position="237"/>
        <end position="273"/>
    </location>
</feature>
<organism evidence="3 4">
    <name type="scientific">Brassica cretica</name>
    <name type="common">Mustard</name>
    <dbReference type="NCBI Taxonomy" id="69181"/>
    <lineage>
        <taxon>Eukaryota</taxon>
        <taxon>Viridiplantae</taxon>
        <taxon>Streptophyta</taxon>
        <taxon>Embryophyta</taxon>
        <taxon>Tracheophyta</taxon>
        <taxon>Spermatophyta</taxon>
        <taxon>Magnoliopsida</taxon>
        <taxon>eudicotyledons</taxon>
        <taxon>Gunneridae</taxon>
        <taxon>Pentapetalae</taxon>
        <taxon>rosids</taxon>
        <taxon>malvids</taxon>
        <taxon>Brassicales</taxon>
        <taxon>Brassicaceae</taxon>
        <taxon>Brassiceae</taxon>
        <taxon>Brassica</taxon>
    </lineage>
</organism>
<dbReference type="PANTHER" id="PTHR31099:SF37">
    <property type="entry name" value="MYOSIN HEAVY CHAIN-LIKE PROTEIN"/>
    <property type="match status" value="1"/>
</dbReference>
<proteinExistence type="predicted"/>
<name>A0A8S9PSL4_BRACR</name>
<dbReference type="EMBL" id="QGKX02001347">
    <property type="protein sequence ID" value="KAF3524975.1"/>
    <property type="molecule type" value="Genomic_DNA"/>
</dbReference>
<dbReference type="AlphaFoldDB" id="A0A8S9PSL4"/>
<feature type="coiled-coil region" evidence="1">
    <location>
        <begin position="434"/>
        <end position="496"/>
    </location>
</feature>
<evidence type="ECO:0000313" key="3">
    <source>
        <dbReference type="EMBL" id="KAF3524975.1"/>
    </source>
</evidence>
<dbReference type="Proteomes" id="UP000712600">
    <property type="component" value="Unassembled WGS sequence"/>
</dbReference>